<name>A0ACC0QCJ2_9HYPO</name>
<dbReference type="Proteomes" id="UP001065298">
    <property type="component" value="Chromosome 14"/>
</dbReference>
<reference evidence="1" key="1">
    <citation type="submission" date="2022-06" db="EMBL/GenBank/DDBJ databases">
        <title>Fusarium solani species complex genomes reveal bases of compartmentalisation and animal pathogenesis.</title>
        <authorList>
            <person name="Tsai I.J."/>
        </authorList>
    </citation>
    <scope>NUCLEOTIDE SEQUENCE</scope>
    <source>
        <strain evidence="1">Fu6.1</strain>
    </source>
</reference>
<comment type="caution">
    <text evidence="1">The sequence shown here is derived from an EMBL/GenBank/DDBJ whole genome shotgun (WGS) entry which is preliminary data.</text>
</comment>
<organism evidence="1 2">
    <name type="scientific">Fusarium keratoplasticum</name>
    <dbReference type="NCBI Taxonomy" id="1328300"/>
    <lineage>
        <taxon>Eukaryota</taxon>
        <taxon>Fungi</taxon>
        <taxon>Dikarya</taxon>
        <taxon>Ascomycota</taxon>
        <taxon>Pezizomycotina</taxon>
        <taxon>Sordariomycetes</taxon>
        <taxon>Hypocreomycetidae</taxon>
        <taxon>Hypocreales</taxon>
        <taxon>Nectriaceae</taxon>
        <taxon>Fusarium</taxon>
        <taxon>Fusarium solani species complex</taxon>
    </lineage>
</organism>
<accession>A0ACC0QCJ2</accession>
<gene>
    <name evidence="1" type="ORF">NCS57_01477500</name>
</gene>
<keyword evidence="2" id="KW-1185">Reference proteome</keyword>
<sequence>MERKLLRTLTLLNHFMVFASAAVVTGLLSYFMNEYPYRGVHIVYQEVIAVVTLAVYLVAMIFPLIKSYWGHFMPLHLIFSYLWLKSFIFSTQDWNRGRCWTAPPGQGLCEKKHTVEAFNFLAFPYFSFLLFCDALAEALIWKAHDKRHNVPQDRPETSILR</sequence>
<evidence type="ECO:0000313" key="2">
    <source>
        <dbReference type="Proteomes" id="UP001065298"/>
    </source>
</evidence>
<dbReference type="EMBL" id="CM046516">
    <property type="protein sequence ID" value="KAI8648657.1"/>
    <property type="molecule type" value="Genomic_DNA"/>
</dbReference>
<proteinExistence type="predicted"/>
<evidence type="ECO:0000313" key="1">
    <source>
        <dbReference type="EMBL" id="KAI8648657.1"/>
    </source>
</evidence>
<protein>
    <submittedName>
        <fullName evidence="1">Uncharacterized protein</fullName>
    </submittedName>
</protein>